<dbReference type="InterPro" id="IPR002575">
    <property type="entry name" value="Aminoglycoside_PTrfase"/>
</dbReference>
<keyword evidence="2" id="KW-0808">Transferase</keyword>
<dbReference type="EMBL" id="JBHUKS010000038">
    <property type="protein sequence ID" value="MFD2474521.1"/>
    <property type="molecule type" value="Genomic_DNA"/>
</dbReference>
<feature type="domain" description="Aminoglycoside phosphotransferase" evidence="1">
    <location>
        <begin position="45"/>
        <end position="231"/>
    </location>
</feature>
<dbReference type="SUPFAM" id="SSF56112">
    <property type="entry name" value="Protein kinase-like (PK-like)"/>
    <property type="match status" value="1"/>
</dbReference>
<evidence type="ECO:0000313" key="2">
    <source>
        <dbReference type="EMBL" id="MFD2474521.1"/>
    </source>
</evidence>
<reference evidence="3" key="1">
    <citation type="journal article" date="2019" name="Int. J. Syst. Evol. Microbiol.">
        <title>The Global Catalogue of Microorganisms (GCM) 10K type strain sequencing project: providing services to taxonomists for standard genome sequencing and annotation.</title>
        <authorList>
            <consortium name="The Broad Institute Genomics Platform"/>
            <consortium name="The Broad Institute Genome Sequencing Center for Infectious Disease"/>
            <person name="Wu L."/>
            <person name="Ma J."/>
        </authorList>
    </citation>
    <scope>NUCLEOTIDE SEQUENCE [LARGE SCALE GENOMIC DNA]</scope>
    <source>
        <strain evidence="3">CGMCC 4.7641</strain>
    </source>
</reference>
<dbReference type="GO" id="GO:0016740">
    <property type="term" value="F:transferase activity"/>
    <property type="evidence" value="ECO:0007669"/>
    <property type="project" value="UniProtKB-KW"/>
</dbReference>
<protein>
    <submittedName>
        <fullName evidence="2">Aminoglycoside phosphotransferase family protein</fullName>
        <ecNumber evidence="2">2.7.1.-</ecNumber>
    </submittedName>
</protein>
<proteinExistence type="predicted"/>
<evidence type="ECO:0000313" key="3">
    <source>
        <dbReference type="Proteomes" id="UP001597483"/>
    </source>
</evidence>
<gene>
    <name evidence="2" type="ORF">ACFSVL_44430</name>
</gene>
<name>A0ABW5HNA3_9PSEU</name>
<dbReference type="RefSeq" id="WP_378313853.1">
    <property type="nucleotide sequence ID" value="NZ_JBHUKS010000038.1"/>
</dbReference>
<dbReference type="Gene3D" id="3.90.1200.10">
    <property type="match status" value="1"/>
</dbReference>
<dbReference type="Proteomes" id="UP001597483">
    <property type="component" value="Unassembled WGS sequence"/>
</dbReference>
<keyword evidence="3" id="KW-1185">Reference proteome</keyword>
<comment type="caution">
    <text evidence="2">The sequence shown here is derived from an EMBL/GenBank/DDBJ whole genome shotgun (WGS) entry which is preliminary data.</text>
</comment>
<dbReference type="EC" id="2.7.1.-" evidence="2"/>
<organism evidence="2 3">
    <name type="scientific">Amycolatopsis silviterrae</name>
    <dbReference type="NCBI Taxonomy" id="1656914"/>
    <lineage>
        <taxon>Bacteria</taxon>
        <taxon>Bacillati</taxon>
        <taxon>Actinomycetota</taxon>
        <taxon>Actinomycetes</taxon>
        <taxon>Pseudonocardiales</taxon>
        <taxon>Pseudonocardiaceae</taxon>
        <taxon>Amycolatopsis</taxon>
    </lineage>
</organism>
<sequence>MPQPVPADLLEIAEALVPGTPLSSASLATQGNMHHVVLLPDVAAVRITKRPSAAAELPRRVAILRAVAAAGLPFTVPEPLTPVTTFGEHAAVAISWVAGEGLPEGVGDPAAFGPLLAALREAEISPELEAVLHRPRRHADGLGWADILRDEVIPRLPPKRQDGVRRRLDALLALDEVPARLVHGDLGASNVHFGADGKLIGVVDWDLATLADPAIDAALVATGHGWDLLRAATDDETCRRARAWNDPVGVEHLHALFTGKPLLSVDGFVQAINAWLEARG</sequence>
<dbReference type="InterPro" id="IPR011009">
    <property type="entry name" value="Kinase-like_dom_sf"/>
</dbReference>
<evidence type="ECO:0000259" key="1">
    <source>
        <dbReference type="Pfam" id="PF01636"/>
    </source>
</evidence>
<dbReference type="Pfam" id="PF01636">
    <property type="entry name" value="APH"/>
    <property type="match status" value="1"/>
</dbReference>
<accession>A0ABW5HNA3</accession>